<dbReference type="Pfam" id="PF18962">
    <property type="entry name" value="Por_Secre_tail"/>
    <property type="match status" value="1"/>
</dbReference>
<dbReference type="NCBIfam" id="TIGR04183">
    <property type="entry name" value="Por_Secre_tail"/>
    <property type="match status" value="1"/>
</dbReference>
<dbReference type="AlphaFoldDB" id="A0A644TSN9"/>
<evidence type="ECO:0000259" key="1">
    <source>
        <dbReference type="Pfam" id="PF18962"/>
    </source>
</evidence>
<accession>A0A644TSN9</accession>
<comment type="caution">
    <text evidence="2">The sequence shown here is derived from an EMBL/GenBank/DDBJ whole genome shotgun (WGS) entry which is preliminary data.</text>
</comment>
<dbReference type="InterPro" id="IPR026444">
    <property type="entry name" value="Secre_tail"/>
</dbReference>
<proteinExistence type="predicted"/>
<sequence>MKNIILLVIAMIFSLTAMGQNPQYYNSWMFNEVVTQGCISIPVSESDAFAHTCYTGPLVNVYAYAQPYFTDSIISIKGIAILGSWGTNPDTKNAFYFQIRDSSLNNILAQVRYDTIPFSFSPTPTWNFQNQFAEVLFDSSIFINANKFYTVMTLQEANSVAPDIFFPGVMTFGLLDKCTVTEYPKFFTNVQWEELIDFNTHQPPLGLALFPILDTLTYPQDTTLGLSKVNFDVEIDIYPNPAENELNVSSSVEITKIEILNLLGQIIFTKDIKSSNTKIDVSNITKGNYIAKTYTKKGVKTNKFVVK</sequence>
<reference evidence="2" key="1">
    <citation type="submission" date="2019-08" db="EMBL/GenBank/DDBJ databases">
        <authorList>
            <person name="Kucharzyk K."/>
            <person name="Murdoch R.W."/>
            <person name="Higgins S."/>
            <person name="Loffler F."/>
        </authorList>
    </citation>
    <scope>NUCLEOTIDE SEQUENCE</scope>
</reference>
<dbReference type="EMBL" id="VSSQ01000050">
    <property type="protein sequence ID" value="MPL70016.1"/>
    <property type="molecule type" value="Genomic_DNA"/>
</dbReference>
<name>A0A644TSN9_9ZZZZ</name>
<evidence type="ECO:0000313" key="2">
    <source>
        <dbReference type="EMBL" id="MPL70016.1"/>
    </source>
</evidence>
<feature type="domain" description="Secretion system C-terminal sorting" evidence="1">
    <location>
        <begin position="237"/>
        <end position="306"/>
    </location>
</feature>
<organism evidence="2">
    <name type="scientific">bioreactor metagenome</name>
    <dbReference type="NCBI Taxonomy" id="1076179"/>
    <lineage>
        <taxon>unclassified sequences</taxon>
        <taxon>metagenomes</taxon>
        <taxon>ecological metagenomes</taxon>
    </lineage>
</organism>
<protein>
    <recommendedName>
        <fullName evidence="1">Secretion system C-terminal sorting domain-containing protein</fullName>
    </recommendedName>
</protein>
<gene>
    <name evidence="2" type="ORF">SDC9_15767</name>
</gene>